<keyword evidence="4" id="KW-0677">Repeat</keyword>
<feature type="domain" description="Gnk2-homologous" evidence="6">
    <location>
        <begin position="147"/>
        <end position="261"/>
    </location>
</feature>
<dbReference type="InterPro" id="IPR050581">
    <property type="entry name" value="CRR_secretory_protein"/>
</dbReference>
<dbReference type="GO" id="GO:0005576">
    <property type="term" value="C:extracellular region"/>
    <property type="evidence" value="ECO:0007669"/>
    <property type="project" value="UniProtKB-SubCell"/>
</dbReference>
<dbReference type="InterPro" id="IPR002902">
    <property type="entry name" value="GNK2"/>
</dbReference>
<keyword evidence="2" id="KW-0964">Secreted</keyword>
<proteinExistence type="inferred from homology"/>
<dbReference type="InterPro" id="IPR038408">
    <property type="entry name" value="GNK2_sf"/>
</dbReference>
<gene>
    <name evidence="7" type="ORF">AARE701A_LOCUS7841</name>
</gene>
<comment type="subcellular location">
    <subcellularLocation>
        <location evidence="1">Secreted</location>
    </subcellularLocation>
</comment>
<protein>
    <recommendedName>
        <fullName evidence="6">Gnk2-homologous domain-containing protein</fullName>
    </recommendedName>
</protein>
<evidence type="ECO:0000259" key="6">
    <source>
        <dbReference type="PROSITE" id="PS51473"/>
    </source>
</evidence>
<evidence type="ECO:0000256" key="5">
    <source>
        <dbReference type="ARBA" id="ARBA00038515"/>
    </source>
</evidence>
<evidence type="ECO:0000256" key="3">
    <source>
        <dbReference type="ARBA" id="ARBA00022729"/>
    </source>
</evidence>
<dbReference type="PROSITE" id="PS51473">
    <property type="entry name" value="GNK2"/>
    <property type="match status" value="3"/>
</dbReference>
<dbReference type="EMBL" id="LR999453">
    <property type="protein sequence ID" value="CAE5968112.1"/>
    <property type="molecule type" value="Genomic_DNA"/>
</dbReference>
<evidence type="ECO:0000256" key="1">
    <source>
        <dbReference type="ARBA" id="ARBA00004613"/>
    </source>
</evidence>
<accession>A0A8S1ZZ00</accession>
<evidence type="ECO:0000256" key="4">
    <source>
        <dbReference type="ARBA" id="ARBA00022737"/>
    </source>
</evidence>
<dbReference type="Pfam" id="PF01657">
    <property type="entry name" value="Stress-antifung"/>
    <property type="match status" value="3"/>
</dbReference>
<organism evidence="7 8">
    <name type="scientific">Arabidopsis arenosa</name>
    <name type="common">Sand rock-cress</name>
    <name type="synonym">Cardaminopsis arenosa</name>
    <dbReference type="NCBI Taxonomy" id="38785"/>
    <lineage>
        <taxon>Eukaryota</taxon>
        <taxon>Viridiplantae</taxon>
        <taxon>Streptophyta</taxon>
        <taxon>Embryophyta</taxon>
        <taxon>Tracheophyta</taxon>
        <taxon>Spermatophyta</taxon>
        <taxon>Magnoliopsida</taxon>
        <taxon>eudicotyledons</taxon>
        <taxon>Gunneridae</taxon>
        <taxon>Pentapetalae</taxon>
        <taxon>rosids</taxon>
        <taxon>malvids</taxon>
        <taxon>Brassicales</taxon>
        <taxon>Brassicaceae</taxon>
        <taxon>Camelineae</taxon>
        <taxon>Arabidopsis</taxon>
    </lineage>
</organism>
<evidence type="ECO:0000313" key="7">
    <source>
        <dbReference type="EMBL" id="CAE5968112.1"/>
    </source>
</evidence>
<keyword evidence="8" id="KW-1185">Reference proteome</keyword>
<dbReference type="PANTHER" id="PTHR32411:SF54">
    <property type="entry name" value="CYSTEINE-RICH REPEAT SECRETORY PROTEIN 29-RELATED"/>
    <property type="match status" value="1"/>
</dbReference>
<name>A0A8S1ZZ00_ARAAE</name>
<feature type="domain" description="Gnk2-homologous" evidence="6">
    <location>
        <begin position="39"/>
        <end position="142"/>
    </location>
</feature>
<dbReference type="Proteomes" id="UP000682877">
    <property type="component" value="Chromosome 3"/>
</dbReference>
<evidence type="ECO:0000256" key="2">
    <source>
        <dbReference type="ARBA" id="ARBA00022525"/>
    </source>
</evidence>
<comment type="similarity">
    <text evidence="5">Belongs to the cysteine-rich repeat secretory protein family.</text>
</comment>
<keyword evidence="3" id="KW-0732">Signal</keyword>
<dbReference type="PANTHER" id="PTHR32411">
    <property type="entry name" value="CYSTEINE-RICH REPEAT SECRETORY PROTEIN 38-RELATED"/>
    <property type="match status" value="1"/>
</dbReference>
<dbReference type="AlphaFoldDB" id="A0A8S1ZZ00"/>
<dbReference type="Gene3D" id="3.30.430.20">
    <property type="entry name" value="Gnk2 domain, C-X8-C-X2-C motif"/>
    <property type="match status" value="4"/>
</dbReference>
<evidence type="ECO:0000313" key="8">
    <source>
        <dbReference type="Proteomes" id="UP000682877"/>
    </source>
</evidence>
<dbReference type="CDD" id="cd23509">
    <property type="entry name" value="Gnk2-like"/>
    <property type="match status" value="4"/>
</dbReference>
<feature type="domain" description="Gnk2-homologous" evidence="6">
    <location>
        <begin position="325"/>
        <end position="434"/>
    </location>
</feature>
<reference evidence="7" key="1">
    <citation type="submission" date="2021-01" db="EMBL/GenBank/DDBJ databases">
        <authorList>
            <person name="Bezrukov I."/>
        </authorList>
    </citation>
    <scope>NUCLEOTIDE SEQUENCE</scope>
</reference>
<sequence>MHNSYSLSKQLDLVIFLAGVATQLLLIRNVSSLNLTNAYLHHKCLVNQGKYKPGSQYEKNLNSHIDLITNSTFRNGFGHMTTAMGSPNMVNIIFQCRGDSYQSKCRSCFAAGISGLRRRCPRNKGGIIWFDQCFVEITSIEVMEVNYDNNCYMHNPNKVTSDAKSFTKETMAFLEQLMLEANRKDNMEDGMMALYAAREMMVGTKKLYAMVQCTRDVFMFKTLCKECLERIINEFPKCCDGKQGGRVLGTSCNFRHTSHGEAPNSVNIVFQCRGDSYGSKCGSCYATAVAGLRKRCQRYKGAIIWYDQCFLKVSTINSPPTKMDYENTFPMHNPNNINGDTESFNQKTKDFLYELVLKADKPKADGTGLLYYAAGEKRLGKNTLYAMVQCTLDIFHCKVCLEWIIKELSKCCKAKQGARVLGTSCNVSLPKLALIIVLKQARSSASIYCITYYEKGAIRSLRTLSTPVEGLLIKLLILEYTTLAPPDAFFIYTLIL</sequence>